<accession>A0A078B712</accession>
<dbReference type="GO" id="GO:0097730">
    <property type="term" value="C:non-motile cilium"/>
    <property type="evidence" value="ECO:0007669"/>
    <property type="project" value="InterPro"/>
</dbReference>
<dbReference type="EMBL" id="CCKQ01017222">
    <property type="protein sequence ID" value="CDW89092.1"/>
    <property type="molecule type" value="Genomic_DNA"/>
</dbReference>
<dbReference type="PANTHER" id="PTHR31043:SF3">
    <property type="entry name" value="NEPHROCYSTIN-4"/>
    <property type="match status" value="1"/>
</dbReference>
<evidence type="ECO:0000313" key="3">
    <source>
        <dbReference type="Proteomes" id="UP000039865"/>
    </source>
</evidence>
<dbReference type="GO" id="GO:0090090">
    <property type="term" value="P:negative regulation of canonical Wnt signaling pathway"/>
    <property type="evidence" value="ECO:0007669"/>
    <property type="project" value="InterPro"/>
</dbReference>
<protein>
    <recommendedName>
        <fullName evidence="4">Nephrocystin-4</fullName>
    </recommendedName>
</protein>
<reference evidence="2 3" key="1">
    <citation type="submission" date="2014-06" db="EMBL/GenBank/DDBJ databases">
        <authorList>
            <person name="Swart Estienne"/>
        </authorList>
    </citation>
    <scope>NUCLEOTIDE SEQUENCE [LARGE SCALE GENOMIC DNA]</scope>
    <source>
        <strain evidence="2 3">130c</strain>
    </source>
</reference>
<evidence type="ECO:0008006" key="4">
    <source>
        <dbReference type="Google" id="ProtNLM"/>
    </source>
</evidence>
<evidence type="ECO:0000256" key="1">
    <source>
        <dbReference type="SAM" id="Coils"/>
    </source>
</evidence>
<dbReference type="Proteomes" id="UP000039865">
    <property type="component" value="Unassembled WGS sequence"/>
</dbReference>
<dbReference type="InterPro" id="IPR029775">
    <property type="entry name" value="NPHP4"/>
</dbReference>
<proteinExistence type="predicted"/>
<name>A0A078B712_STYLE</name>
<keyword evidence="1" id="KW-0175">Coiled coil</keyword>
<dbReference type="InParanoid" id="A0A078B712"/>
<organism evidence="2 3">
    <name type="scientific">Stylonychia lemnae</name>
    <name type="common">Ciliate</name>
    <dbReference type="NCBI Taxonomy" id="5949"/>
    <lineage>
        <taxon>Eukaryota</taxon>
        <taxon>Sar</taxon>
        <taxon>Alveolata</taxon>
        <taxon>Ciliophora</taxon>
        <taxon>Intramacronucleata</taxon>
        <taxon>Spirotrichea</taxon>
        <taxon>Stichotrichia</taxon>
        <taxon>Sporadotrichida</taxon>
        <taxon>Oxytrichidae</taxon>
        <taxon>Stylonychinae</taxon>
        <taxon>Stylonychia</taxon>
    </lineage>
</organism>
<keyword evidence="3" id="KW-1185">Reference proteome</keyword>
<sequence>MSEEDNLELQQIKEPVDELEPNEQFIPRVPPREILNNMNSWYRRLKFNIFTNPQILQKQKDTQKQMKLYCAQLKFNPQMEISRPEDTYTTQRLQSNFQIKCFATLFSALDMDYYGRTTESQKISLVTDPSNLKILRPSDIDLSFNDFQVFMITKKFNRDSFLVIDIALIEISVKQEQIYHQLGFVVLPLFQNYDPLIPMRYIYKGSPRLLNSLKPDSLYEEQIPQLKSIGKQINYRFLEVNDKQQIKKFISIAQLISDSQIFSCEDYFPGIVGNRFPQKILRMPFRMNQGLKKTLYVYRLRMVFEGISETDIIVRLKQRAQKLLQLPVNSKIQIQIEERRVIIFAHNTWRQIGKELDLNLQEPVDNVGQGVQVLYAGANIQLSDFVIDPQIATVFKIYYSTRIIVNDTRVFKDTFNFANFIYLPTLITQKQYDDIVDEIFTQEVYLNHEQTQFFGDVSYFHPSKQPVKAVLQAIISTKVSAATNLDIANLRVQVDKSKKRSEEEQILSEIPSDQFRIQVQNELLIRRQLQGDLIYQKQEQGRQIEEIEKLKFKQDVKTGLTYFDKVQEIVKQGEKEVEDLKQQYENNLNKLIQITNQDEFKEKINNLSENKIIVEKIEQERSKYEDHLKRISEQNQELLDEMEIEKSTEMTRQQTLAFIRLGHLQMFNHNFSERSEIKLQRELNDAQRKSKYQITILGFEGEQNPGSKLLIRLKFFTRTSQQQLGRLIIQKNTSNVYRKHEKSLFWIRQFDFDTKIQNNMTFTYDIDCIHERDMSDFFKYMYQGFLQVEIFDYHTLFQIATGSCNVITSLRQGKEYQVVGYSLKMRDFNQKLLGNLFIMVENIGQFIPQDYIDEANRIHSNQEEKKKVYSKANDEMFHHSLVDTFIDDHDFDKENMDESERKRLRVQRFMKSGASLIQPLKVEANNIEKELQLKEFMSSKQLNQSKVALEKLNQAILKHKSIDVRQGEPSFYILEIKNPYEADEIFTVEIKDEVIISLDLEPEVKIITDINELKFWVSKGFYHQIDLQQLADEYSEIFLSEGRMFLKKRQSIRLLIKILTSRESKCQEQEGLIEDVNYFGKRIVQLTVYHQNKDVYTISNIEIVPRYQNYEVLELKDHYIQADKKNEILLIKNFSRRISSINAELDKDLQQKYTFKSNLNANILYNEQENLRIKFTSSNHVGKVYDIFIFVYEKQDFLFQPLHIYKFSLQSALFLKPNMKLGKESVIDLDLNRKKGKLRLLKMSEKMMLQNNINLMIDPNEDDKYYLNLVSLGDKLIKNPDGSHQDFETQNKTRFYLNLVDNKTKAVKYPIIVEPHFKRPKIDRYIEIKLHENQDAFKLKIKNPFINTRICSLLVQDIEVIQCYQTMAIADKKNMIEFKFRVITQQRNKIETVISIVPLFLGYGDSMNFFIKIAPIQYN</sequence>
<evidence type="ECO:0000313" key="2">
    <source>
        <dbReference type="EMBL" id="CDW89092.1"/>
    </source>
</evidence>
<feature type="coiled-coil region" evidence="1">
    <location>
        <begin position="563"/>
        <end position="648"/>
    </location>
</feature>
<dbReference type="PANTHER" id="PTHR31043">
    <property type="entry name" value="NEPHROCYSTIN-4"/>
    <property type="match status" value="1"/>
</dbReference>
<dbReference type="GO" id="GO:0005856">
    <property type="term" value="C:cytoskeleton"/>
    <property type="evidence" value="ECO:0007669"/>
    <property type="project" value="InterPro"/>
</dbReference>
<gene>
    <name evidence="2" type="primary">Contig12625.g13470</name>
    <name evidence="2" type="ORF">STYLEM_18221</name>
</gene>